<dbReference type="Proteomes" id="UP000001882">
    <property type="component" value="Chromosome"/>
</dbReference>
<keyword evidence="2" id="KW-0813">Transport</keyword>
<dbReference type="EMBL" id="AP011532">
    <property type="protein sequence ID" value="BAI61387.1"/>
    <property type="molecule type" value="Genomic_DNA"/>
</dbReference>
<proteinExistence type="predicted"/>
<feature type="domain" description="RCK C-terminal" evidence="10">
    <location>
        <begin position="257"/>
        <end position="340"/>
    </location>
</feature>
<dbReference type="InterPro" id="IPR036721">
    <property type="entry name" value="RCK_C_sf"/>
</dbReference>
<dbReference type="PANTHER" id="PTHR43833:SF13">
    <property type="entry name" value="POTASSIUM CHANNEL PROTEIN 2-RELATED"/>
    <property type="match status" value="1"/>
</dbReference>
<dbReference type="SUPFAM" id="SSF116726">
    <property type="entry name" value="TrkA C-terminal domain-like"/>
    <property type="match status" value="2"/>
</dbReference>
<organism evidence="11 12">
    <name type="scientific">Methanocella paludicola (strain DSM 17711 / JCM 13418 / NBRC 101707 / SANAE)</name>
    <dbReference type="NCBI Taxonomy" id="304371"/>
    <lineage>
        <taxon>Archaea</taxon>
        <taxon>Methanobacteriati</taxon>
        <taxon>Methanobacteriota</taxon>
        <taxon>Stenosarchaea group</taxon>
        <taxon>Methanomicrobia</taxon>
        <taxon>Methanocellales</taxon>
        <taxon>Methanocellaceae</taxon>
        <taxon>Methanocella</taxon>
    </lineage>
</organism>
<feature type="transmembrane region" description="Helical" evidence="8">
    <location>
        <begin position="20"/>
        <end position="38"/>
    </location>
</feature>
<evidence type="ECO:0000256" key="4">
    <source>
        <dbReference type="ARBA" id="ARBA00022989"/>
    </source>
</evidence>
<evidence type="ECO:0000256" key="7">
    <source>
        <dbReference type="ARBA" id="ARBA00023303"/>
    </source>
</evidence>
<dbReference type="Gene3D" id="3.30.70.1450">
    <property type="entry name" value="Regulator of K+ conductance, C-terminal domain"/>
    <property type="match status" value="2"/>
</dbReference>
<dbReference type="InterPro" id="IPR036291">
    <property type="entry name" value="NAD(P)-bd_dom_sf"/>
</dbReference>
<dbReference type="KEGG" id="mpd:MCP_1315"/>
<dbReference type="InterPro" id="IPR013099">
    <property type="entry name" value="K_chnl_dom"/>
</dbReference>
<dbReference type="OrthoDB" id="43518at2157"/>
<dbReference type="STRING" id="304371.MCP_1315"/>
<reference evidence="12" key="3">
    <citation type="journal article" date="2011" name="PLoS ONE">
        <title>Genome sequence of a mesophilic hydrogenotrophic methanogen Methanocella paludicola, the first cultivated representative of the order Methanocellales.</title>
        <authorList>
            <person name="Sakai S."/>
            <person name="Takaki Y."/>
            <person name="Shimamura S."/>
            <person name="Sekine M."/>
            <person name="Tajima T."/>
            <person name="Kosugi H."/>
            <person name="Ichikawa N."/>
            <person name="Tasumi E."/>
            <person name="Hiraki A.T."/>
            <person name="Shimizu A."/>
            <person name="Kato Y."/>
            <person name="Nishiko R."/>
            <person name="Mori K."/>
            <person name="Fujita N."/>
            <person name="Imachi H."/>
            <person name="Takai K."/>
        </authorList>
    </citation>
    <scope>NUCLEOTIDE SEQUENCE [LARGE SCALE GENOMIC DNA]</scope>
    <source>
        <strain evidence="12">DSM 17711 / JCM 13418 / NBRC 101707 / SANAE</strain>
    </source>
</reference>
<accession>D1YY65</accession>
<evidence type="ECO:0000313" key="12">
    <source>
        <dbReference type="Proteomes" id="UP000001882"/>
    </source>
</evidence>
<dbReference type="InterPro" id="IPR003280">
    <property type="entry name" value="2pore_dom_K_chnl"/>
</dbReference>
<protein>
    <submittedName>
        <fullName evidence="11">Potassium channel protein</fullName>
    </submittedName>
</protein>
<dbReference type="GO" id="GO:0005886">
    <property type="term" value="C:plasma membrane"/>
    <property type="evidence" value="ECO:0007669"/>
    <property type="project" value="UniProtKB-SubCell"/>
</dbReference>
<keyword evidence="5" id="KW-0406">Ion transport</keyword>
<dbReference type="Pfam" id="PF02080">
    <property type="entry name" value="TrkA_C"/>
    <property type="match status" value="2"/>
</dbReference>
<gene>
    <name evidence="11" type="ordered locus">MCP_1315</name>
</gene>
<keyword evidence="12" id="KW-1185">Reference proteome</keyword>
<dbReference type="SUPFAM" id="SSF51735">
    <property type="entry name" value="NAD(P)-binding Rossmann-fold domains"/>
    <property type="match status" value="2"/>
</dbReference>
<keyword evidence="6 8" id="KW-0472">Membrane</keyword>
<evidence type="ECO:0000259" key="10">
    <source>
        <dbReference type="PROSITE" id="PS51202"/>
    </source>
</evidence>
<evidence type="ECO:0000256" key="2">
    <source>
        <dbReference type="ARBA" id="ARBA00022448"/>
    </source>
</evidence>
<dbReference type="PROSITE" id="PS51201">
    <property type="entry name" value="RCK_N"/>
    <property type="match status" value="2"/>
</dbReference>
<feature type="transmembrane region" description="Helical" evidence="8">
    <location>
        <begin position="50"/>
        <end position="72"/>
    </location>
</feature>
<dbReference type="Gene3D" id="3.40.50.720">
    <property type="entry name" value="NAD(P)-binding Rossmann-like Domain"/>
    <property type="match status" value="2"/>
</dbReference>
<dbReference type="InParanoid" id="D1YY65"/>
<feature type="domain" description="RCK N-terminal" evidence="9">
    <location>
        <begin position="346"/>
        <end position="455"/>
    </location>
</feature>
<evidence type="ECO:0000256" key="5">
    <source>
        <dbReference type="ARBA" id="ARBA00023065"/>
    </source>
</evidence>
<evidence type="ECO:0000256" key="3">
    <source>
        <dbReference type="ARBA" id="ARBA00022692"/>
    </source>
</evidence>
<feature type="transmembrane region" description="Helical" evidence="8">
    <location>
        <begin position="78"/>
        <end position="104"/>
    </location>
</feature>
<evidence type="ECO:0000313" key="11">
    <source>
        <dbReference type="EMBL" id="BAI61387.1"/>
    </source>
</evidence>
<keyword evidence="7 11" id="KW-0407">Ion channel</keyword>
<dbReference type="Gene3D" id="1.10.287.70">
    <property type="match status" value="1"/>
</dbReference>
<dbReference type="InterPro" id="IPR050721">
    <property type="entry name" value="Trk_Ktr_HKT_K-transport"/>
</dbReference>
<name>D1YY65_METPS</name>
<keyword evidence="3 8" id="KW-0812">Transmembrane</keyword>
<evidence type="ECO:0000256" key="1">
    <source>
        <dbReference type="ARBA" id="ARBA00004651"/>
    </source>
</evidence>
<dbReference type="RefSeq" id="WP_012900066.1">
    <property type="nucleotide sequence ID" value="NC_013665.1"/>
</dbReference>
<sequence>MPQRISDVKIRSILQSPYLAYPAGILALILLYTCIFMLMPGEFNAHDNDILTAIYWVVVTMTTTGFGDIYPITTLGKIFTMLVILSGIAIFFAVILPIVVTPAIDKWFKSPKGKPPERLKGHVVVCGYNALVDSLIRELADTGRQFVVVDESAESVRALQLRGYYALRGDTTDEAVLKAAHVETASMLIANEGEQKDAAVVLTASQLSDCKIIALVERLELAAFLKLAGADIVISPKQILGINMGMTAISSINFEVTNVVDLGEDMKICKLPVYPDNPMIGKKLKDLGIRDKTGATIVGAFKDGRFIVDPPDDMEVDESTVLMAVGNDRQLHNMSSLGHIEGMPCGSKRIIAGFGDVGKEVARQFDKKGISYTIIDLKPYEGKDQVIGDSTDQETLKKAGIEQASTLVVTLNDDNKNMLTSLLARGLNPHVSIISRANMDRNVGKIYRAGADIVTSLSTTGGRTLATVVEKGVLEDAIMLSENVLLYKFNVKGSAVEGKAIQDTAMRTRTGCSIVGVIDDGKFTPNPGLSFVLRPDSIILAVGTLKQLEACMAAYGITRVVE</sequence>
<dbReference type="Pfam" id="PF07885">
    <property type="entry name" value="Ion_trans_2"/>
    <property type="match status" value="1"/>
</dbReference>
<reference evidence="11 12" key="2">
    <citation type="journal article" date="2008" name="Int. J. Syst. Evol. Microbiol.">
        <title>Methanocella paludicola gen. nov., sp. nov., a methane-producing archaeon, the first isolate of the lineage 'Rice Cluster I', and proposal of the new archaeal order Methanocellales ord. nov.</title>
        <authorList>
            <person name="Sakai S."/>
            <person name="Imachi H."/>
            <person name="Hanada S."/>
            <person name="Ohashi A."/>
            <person name="Harada H."/>
            <person name="Kamagata Y."/>
        </authorList>
    </citation>
    <scope>NUCLEOTIDE SEQUENCE [LARGE SCALE GENOMIC DNA]</scope>
    <source>
        <strain evidence="12">DSM 17711 / JCM 13418 / NBRC 101707 / SANAE</strain>
    </source>
</reference>
<dbReference type="InterPro" id="IPR003148">
    <property type="entry name" value="RCK_N"/>
</dbReference>
<dbReference type="GO" id="GO:0005267">
    <property type="term" value="F:potassium channel activity"/>
    <property type="evidence" value="ECO:0007669"/>
    <property type="project" value="InterPro"/>
</dbReference>
<dbReference type="PROSITE" id="PS51202">
    <property type="entry name" value="RCK_C"/>
    <property type="match status" value="1"/>
</dbReference>
<evidence type="ECO:0000256" key="6">
    <source>
        <dbReference type="ARBA" id="ARBA00023136"/>
    </source>
</evidence>
<dbReference type="AlphaFoldDB" id="D1YY65"/>
<dbReference type="FunCoup" id="D1YY65">
    <property type="interactions" value="2"/>
</dbReference>
<dbReference type="GeneID" id="8681285"/>
<dbReference type="InterPro" id="IPR006037">
    <property type="entry name" value="RCK_C"/>
</dbReference>
<dbReference type="SUPFAM" id="SSF81324">
    <property type="entry name" value="Voltage-gated potassium channels"/>
    <property type="match status" value="1"/>
</dbReference>
<feature type="domain" description="RCK N-terminal" evidence="9">
    <location>
        <begin position="120"/>
        <end position="234"/>
    </location>
</feature>
<dbReference type="Pfam" id="PF02254">
    <property type="entry name" value="TrkA_N"/>
    <property type="match status" value="2"/>
</dbReference>
<dbReference type="PRINTS" id="PR01333">
    <property type="entry name" value="2POREKCHANEL"/>
</dbReference>
<keyword evidence="4 8" id="KW-1133">Transmembrane helix</keyword>
<evidence type="ECO:0000259" key="9">
    <source>
        <dbReference type="PROSITE" id="PS51201"/>
    </source>
</evidence>
<dbReference type="PANTHER" id="PTHR43833">
    <property type="entry name" value="POTASSIUM CHANNEL PROTEIN 2-RELATED-RELATED"/>
    <property type="match status" value="1"/>
</dbReference>
<evidence type="ECO:0000256" key="8">
    <source>
        <dbReference type="SAM" id="Phobius"/>
    </source>
</evidence>
<dbReference type="eggNOG" id="arCOG01960">
    <property type="taxonomic scope" value="Archaea"/>
</dbReference>
<reference evidence="11 12" key="1">
    <citation type="journal article" date="2007" name="Appl. Environ. Microbiol.">
        <title>Isolation of key methanogens for global methane emission from rice paddy fields: a novel isolate affiliated with the clone cluster rice cluster I.</title>
        <authorList>
            <person name="Sakai S."/>
            <person name="Imachi H."/>
            <person name="Sekiguchi Y."/>
            <person name="Ohashi A."/>
            <person name="Harada H."/>
            <person name="Kamagata Y."/>
        </authorList>
    </citation>
    <scope>NUCLEOTIDE SEQUENCE [LARGE SCALE GENOMIC DNA]</scope>
    <source>
        <strain evidence="12">DSM 17711 / JCM 13418 / NBRC 101707 / SANAE</strain>
    </source>
</reference>
<comment type="subcellular location">
    <subcellularLocation>
        <location evidence="1">Cell membrane</location>
        <topology evidence="1">Multi-pass membrane protein</topology>
    </subcellularLocation>
</comment>